<feature type="transmembrane region" description="Helical" evidence="7">
    <location>
        <begin position="450"/>
        <end position="467"/>
    </location>
</feature>
<dbReference type="AlphaFoldDB" id="A0AAD3CFY4"/>
<dbReference type="InterPro" id="IPR045231">
    <property type="entry name" value="Yip1/4-like"/>
</dbReference>
<dbReference type="InterPro" id="IPR006977">
    <property type="entry name" value="Yip1_dom"/>
</dbReference>
<dbReference type="PANTHER" id="PTHR21236">
    <property type="entry name" value="GOLGI MEMBRANE PROTEIN YIP1"/>
    <property type="match status" value="1"/>
</dbReference>
<dbReference type="GO" id="GO:0048280">
    <property type="term" value="P:vesicle fusion with Golgi apparatus"/>
    <property type="evidence" value="ECO:0007669"/>
    <property type="project" value="TreeGrafter"/>
</dbReference>
<evidence type="ECO:0000313" key="10">
    <source>
        <dbReference type="Proteomes" id="UP001054902"/>
    </source>
</evidence>
<name>A0AAD3CFY4_9STRA</name>
<keyword evidence="10" id="KW-1185">Reference proteome</keyword>
<keyword evidence="3 7" id="KW-0812">Transmembrane</keyword>
<keyword evidence="4 7" id="KW-1133">Transmembrane helix</keyword>
<evidence type="ECO:0000256" key="2">
    <source>
        <dbReference type="ARBA" id="ARBA00010596"/>
    </source>
</evidence>
<evidence type="ECO:0000256" key="3">
    <source>
        <dbReference type="ARBA" id="ARBA00022692"/>
    </source>
</evidence>
<feature type="compositionally biased region" description="Pro residues" evidence="6">
    <location>
        <begin position="24"/>
        <end position="33"/>
    </location>
</feature>
<evidence type="ECO:0000256" key="5">
    <source>
        <dbReference type="ARBA" id="ARBA00023136"/>
    </source>
</evidence>
<comment type="subcellular location">
    <subcellularLocation>
        <location evidence="1">Membrane</location>
        <topology evidence="1">Multi-pass membrane protein</topology>
    </subcellularLocation>
</comment>
<evidence type="ECO:0000256" key="7">
    <source>
        <dbReference type="SAM" id="Phobius"/>
    </source>
</evidence>
<feature type="region of interest" description="Disordered" evidence="6">
    <location>
        <begin position="1"/>
        <end position="241"/>
    </location>
</feature>
<proteinExistence type="inferred from homology"/>
<evidence type="ECO:0000259" key="8">
    <source>
        <dbReference type="Pfam" id="PF04893"/>
    </source>
</evidence>
<comment type="similarity">
    <text evidence="2">Belongs to the YIP1 family.</text>
</comment>
<organism evidence="9 10">
    <name type="scientific">Chaetoceros tenuissimus</name>
    <dbReference type="NCBI Taxonomy" id="426638"/>
    <lineage>
        <taxon>Eukaryota</taxon>
        <taxon>Sar</taxon>
        <taxon>Stramenopiles</taxon>
        <taxon>Ochrophyta</taxon>
        <taxon>Bacillariophyta</taxon>
        <taxon>Coscinodiscophyceae</taxon>
        <taxon>Chaetocerotophycidae</taxon>
        <taxon>Chaetocerotales</taxon>
        <taxon>Chaetocerotaceae</taxon>
        <taxon>Chaetoceros</taxon>
    </lineage>
</organism>
<feature type="compositionally biased region" description="Low complexity" evidence="6">
    <location>
        <begin position="149"/>
        <end position="169"/>
    </location>
</feature>
<dbReference type="GO" id="GO:0016020">
    <property type="term" value="C:membrane"/>
    <property type="evidence" value="ECO:0007669"/>
    <property type="project" value="UniProtKB-SubCell"/>
</dbReference>
<protein>
    <recommendedName>
        <fullName evidence="8">Yip1 domain-containing protein</fullName>
    </recommendedName>
</protein>
<feature type="transmembrane region" description="Helical" evidence="7">
    <location>
        <begin position="359"/>
        <end position="377"/>
    </location>
</feature>
<comment type="caution">
    <text evidence="9">The sequence shown here is derived from an EMBL/GenBank/DDBJ whole genome shotgun (WGS) entry which is preliminary data.</text>
</comment>
<dbReference type="Proteomes" id="UP001054902">
    <property type="component" value="Unassembled WGS sequence"/>
</dbReference>
<feature type="compositionally biased region" description="Low complexity" evidence="6">
    <location>
        <begin position="41"/>
        <end position="65"/>
    </location>
</feature>
<dbReference type="EMBL" id="BLLK01000020">
    <property type="protein sequence ID" value="GFH44919.1"/>
    <property type="molecule type" value="Genomic_DNA"/>
</dbReference>
<evidence type="ECO:0000256" key="1">
    <source>
        <dbReference type="ARBA" id="ARBA00004141"/>
    </source>
</evidence>
<sequence>MSDDFFNQPFTPTRGATIKSRPNARPPPPPPGQKRPSTNATSNGSTRRPTSSTSSSSNGLKSSGGYYANKSSTSSFQNRGNLSSTASNKSNPYGGIGSRSNMTSSRPTGNYYPTSSNDTSEKPAVFQGYNPNPYGASTTESNAAPAAPSLYGNSNNNAAAAPNPYGNLNQSTTTDSSRTVQTSNIENVQSNDGDDWFSSAQQEDYNASQGQATSATAAPSYMNPYANTAPTNDNGNNYDQVPKRTESVEMMSESMSGPMSGGSNPSIFNPSMASSGSNNDIAFSYNPLDFENEPPLLEELGINIDHIKTKSLAVLFPMKYAKTNIDHEIMEDSDLAGPLAFGLILATELLLAGKLQFGYIYGFGLFGCFATTLVLNLMSPKESISVWQVAGILGYSLLPVNMLAAMNVFYRIKYMGTLGVVFAAITIIWCTLSSTRLVERGCDMRDQRYLIGYPISMLYSAFVMLTIF</sequence>
<dbReference type="Pfam" id="PF04893">
    <property type="entry name" value="Yip1"/>
    <property type="match status" value="1"/>
</dbReference>
<feature type="compositionally biased region" description="Low complexity" evidence="6">
    <location>
        <begin position="207"/>
        <end position="218"/>
    </location>
</feature>
<accession>A0AAD3CFY4</accession>
<evidence type="ECO:0000256" key="4">
    <source>
        <dbReference type="ARBA" id="ARBA00022989"/>
    </source>
</evidence>
<feature type="compositionally biased region" description="Polar residues" evidence="6">
    <location>
        <begin position="225"/>
        <end position="239"/>
    </location>
</feature>
<reference evidence="9 10" key="1">
    <citation type="journal article" date="2021" name="Sci. Rep.">
        <title>The genome of the diatom Chaetoceros tenuissimus carries an ancient integrated fragment of an extant virus.</title>
        <authorList>
            <person name="Hongo Y."/>
            <person name="Kimura K."/>
            <person name="Takaki Y."/>
            <person name="Yoshida Y."/>
            <person name="Baba S."/>
            <person name="Kobayashi G."/>
            <person name="Nagasaki K."/>
            <person name="Hano T."/>
            <person name="Tomaru Y."/>
        </authorList>
    </citation>
    <scope>NUCLEOTIDE SEQUENCE [LARGE SCALE GENOMIC DNA]</scope>
    <source>
        <strain evidence="9 10">NIES-3715</strain>
    </source>
</reference>
<feature type="compositionally biased region" description="Polar residues" evidence="6">
    <location>
        <begin position="170"/>
        <end position="191"/>
    </location>
</feature>
<feature type="transmembrane region" description="Helical" evidence="7">
    <location>
        <begin position="389"/>
        <end position="410"/>
    </location>
</feature>
<feature type="transmembrane region" description="Helical" evidence="7">
    <location>
        <begin position="416"/>
        <end position="438"/>
    </location>
</feature>
<dbReference type="PANTHER" id="PTHR21236:SF2">
    <property type="entry name" value="PROTEIN YIPF"/>
    <property type="match status" value="1"/>
</dbReference>
<evidence type="ECO:0000256" key="6">
    <source>
        <dbReference type="SAM" id="MobiDB-lite"/>
    </source>
</evidence>
<gene>
    <name evidence="9" type="ORF">CTEN210_01393</name>
</gene>
<feature type="compositionally biased region" description="Polar residues" evidence="6">
    <location>
        <begin position="69"/>
        <end position="91"/>
    </location>
</feature>
<feature type="domain" description="Yip1" evidence="8">
    <location>
        <begin position="328"/>
        <end position="466"/>
    </location>
</feature>
<dbReference type="GO" id="GO:0006888">
    <property type="term" value="P:endoplasmic reticulum to Golgi vesicle-mediated transport"/>
    <property type="evidence" value="ECO:0007669"/>
    <property type="project" value="InterPro"/>
</dbReference>
<evidence type="ECO:0000313" key="9">
    <source>
        <dbReference type="EMBL" id="GFH44919.1"/>
    </source>
</evidence>
<keyword evidence="5 7" id="KW-0472">Membrane</keyword>
<feature type="compositionally biased region" description="Polar residues" evidence="6">
    <location>
        <begin position="98"/>
        <end position="118"/>
    </location>
</feature>
<dbReference type="GO" id="GO:0005802">
    <property type="term" value="C:trans-Golgi network"/>
    <property type="evidence" value="ECO:0007669"/>
    <property type="project" value="TreeGrafter"/>
</dbReference>